<feature type="domain" description="Mnd1 HTH" evidence="7">
    <location>
        <begin position="4"/>
        <end position="63"/>
    </location>
</feature>
<dbReference type="Proteomes" id="UP000256645">
    <property type="component" value="Unassembled WGS sequence"/>
</dbReference>
<evidence type="ECO:0000256" key="1">
    <source>
        <dbReference type="ARBA" id="ARBA00004123"/>
    </source>
</evidence>
<protein>
    <recommendedName>
        <fullName evidence="5">Meiotic nuclear division protein 1</fullName>
    </recommendedName>
</protein>
<accession>A0A3D8RT68</accession>
<evidence type="ECO:0000256" key="6">
    <source>
        <dbReference type="SAM" id="Coils"/>
    </source>
</evidence>
<evidence type="ECO:0000313" key="9">
    <source>
        <dbReference type="Proteomes" id="UP000256645"/>
    </source>
</evidence>
<dbReference type="PIRSF" id="PIRSF026991">
    <property type="entry name" value="Mnd1"/>
    <property type="match status" value="1"/>
</dbReference>
<comment type="function">
    <text evidence="5">Required for proper homologous chromosome pairing and efficient cross-over and intragenic recombination during meiosis.</text>
</comment>
<organism evidence="8 9">
    <name type="scientific">Coleophoma cylindrospora</name>
    <dbReference type="NCBI Taxonomy" id="1849047"/>
    <lineage>
        <taxon>Eukaryota</taxon>
        <taxon>Fungi</taxon>
        <taxon>Dikarya</taxon>
        <taxon>Ascomycota</taxon>
        <taxon>Pezizomycotina</taxon>
        <taxon>Leotiomycetes</taxon>
        <taxon>Helotiales</taxon>
        <taxon>Dermateaceae</taxon>
        <taxon>Coleophoma</taxon>
    </lineage>
</organism>
<reference evidence="8 9" key="1">
    <citation type="journal article" date="2018" name="IMA Fungus">
        <title>IMA Genome-F 9: Draft genome sequence of Annulohypoxylon stygium, Aspergillus mulundensis, Berkeleyomyces basicola (syn. Thielaviopsis basicola), Ceratocystis smalleyi, two Cercospora beticola strains, Coleophoma cylindrospora, Fusarium fracticaudum, Phialophora cf. hyalina, and Morchella septimelata.</title>
        <authorList>
            <person name="Wingfield B.D."/>
            <person name="Bills G.F."/>
            <person name="Dong Y."/>
            <person name="Huang W."/>
            <person name="Nel W.J."/>
            <person name="Swalarsk-Parry B.S."/>
            <person name="Vaghefi N."/>
            <person name="Wilken P.M."/>
            <person name="An Z."/>
            <person name="de Beer Z.W."/>
            <person name="De Vos L."/>
            <person name="Chen L."/>
            <person name="Duong T.A."/>
            <person name="Gao Y."/>
            <person name="Hammerbacher A."/>
            <person name="Kikkert J.R."/>
            <person name="Li Y."/>
            <person name="Li H."/>
            <person name="Li K."/>
            <person name="Li Q."/>
            <person name="Liu X."/>
            <person name="Ma X."/>
            <person name="Naidoo K."/>
            <person name="Pethybridge S.J."/>
            <person name="Sun J."/>
            <person name="Steenkamp E.T."/>
            <person name="van der Nest M.A."/>
            <person name="van Wyk S."/>
            <person name="Wingfield M.J."/>
            <person name="Xiong C."/>
            <person name="Yue Q."/>
            <person name="Zhang X."/>
        </authorList>
    </citation>
    <scope>NUCLEOTIDE SEQUENCE [LARGE SCALE GENOMIC DNA]</scope>
    <source>
        <strain evidence="8 9">BP6252</strain>
    </source>
</reference>
<evidence type="ECO:0000259" key="7">
    <source>
        <dbReference type="Pfam" id="PF03962"/>
    </source>
</evidence>
<evidence type="ECO:0000256" key="3">
    <source>
        <dbReference type="ARBA" id="ARBA00023054"/>
    </source>
</evidence>
<dbReference type="OrthoDB" id="9978204at2759"/>
<dbReference type="GO" id="GO:0003690">
    <property type="term" value="F:double-stranded DNA binding"/>
    <property type="evidence" value="ECO:0007669"/>
    <property type="project" value="InterPro"/>
</dbReference>
<dbReference type="GO" id="GO:0007131">
    <property type="term" value="P:reciprocal meiotic recombination"/>
    <property type="evidence" value="ECO:0007669"/>
    <property type="project" value="InterPro"/>
</dbReference>
<dbReference type="GO" id="GO:0005634">
    <property type="term" value="C:nucleus"/>
    <property type="evidence" value="ECO:0007669"/>
    <property type="project" value="UniProtKB-SubCell"/>
</dbReference>
<proteinExistence type="inferred from homology"/>
<gene>
    <name evidence="8" type="ORF">BP6252_05203</name>
</gene>
<evidence type="ECO:0000313" key="8">
    <source>
        <dbReference type="EMBL" id="RDW77150.1"/>
    </source>
</evidence>
<dbReference type="EMBL" id="PDLM01000005">
    <property type="protein sequence ID" value="RDW77150.1"/>
    <property type="molecule type" value="Genomic_DNA"/>
</dbReference>
<name>A0A3D8RT68_9HELO</name>
<comment type="subcellular location">
    <subcellularLocation>
        <location evidence="1 5">Nucleus</location>
    </subcellularLocation>
</comment>
<dbReference type="AlphaFoldDB" id="A0A3D8RT68"/>
<keyword evidence="4 5" id="KW-0539">Nucleus</keyword>
<evidence type="ECO:0000256" key="5">
    <source>
        <dbReference type="PIRNR" id="PIRNR026991"/>
    </source>
</evidence>
<dbReference type="InterPro" id="IPR005647">
    <property type="entry name" value="Mnd1"/>
</dbReference>
<sequence>MAKLVEWFRDTAGVYNIKELEKAFTTVAGVNSMQTKDYIQNLVDENHIRCERIGSGNWYWAFASDAKKSKDIVINNLKNEEQALSASIGETQAQLDQETALRRGEDEVLEAQGTSRDKLLKHHEALTKEQEALDKELAAYHDNDPEIYNRKVEEVKRFKSIAEQWTANTENLETLLLRLANNDRDAIVGLMSTNCGDEYIIGEGFRELNP</sequence>
<dbReference type="Pfam" id="PF03962">
    <property type="entry name" value="Mnd1"/>
    <property type="match status" value="1"/>
</dbReference>
<keyword evidence="9" id="KW-1185">Reference proteome</keyword>
<feature type="coiled-coil region" evidence="6">
    <location>
        <begin position="74"/>
        <end position="143"/>
    </location>
</feature>
<keyword evidence="3 6" id="KW-0175">Coiled coil</keyword>
<evidence type="ECO:0000256" key="4">
    <source>
        <dbReference type="ARBA" id="ARBA00023242"/>
    </source>
</evidence>
<comment type="similarity">
    <text evidence="2 5">Belongs to the MND1 family.</text>
</comment>
<comment type="caution">
    <text evidence="8">The sequence shown here is derived from an EMBL/GenBank/DDBJ whole genome shotgun (WGS) entry which is preliminary data.</text>
</comment>
<evidence type="ECO:0000256" key="2">
    <source>
        <dbReference type="ARBA" id="ARBA00005981"/>
    </source>
</evidence>
<dbReference type="InterPro" id="IPR040453">
    <property type="entry name" value="Mnd1_HTH"/>
</dbReference>
<dbReference type="STRING" id="1849047.A0A3D8RT68"/>